<evidence type="ECO:0000256" key="1">
    <source>
        <dbReference type="SAM" id="MobiDB-lite"/>
    </source>
</evidence>
<feature type="transmembrane region" description="Helical" evidence="2">
    <location>
        <begin position="327"/>
        <end position="347"/>
    </location>
</feature>
<gene>
    <name evidence="4" type="ORF">EUX98_g7859</name>
</gene>
<protein>
    <recommendedName>
        <fullName evidence="3">DUF6535 domain-containing protein</fullName>
    </recommendedName>
</protein>
<dbReference type="OrthoDB" id="3185525at2759"/>
<accession>A0A4S4MSJ9</accession>
<feature type="region of interest" description="Disordered" evidence="1">
    <location>
        <begin position="131"/>
        <end position="153"/>
    </location>
</feature>
<dbReference type="EMBL" id="SGPM01000364">
    <property type="protein sequence ID" value="THH26330.1"/>
    <property type="molecule type" value="Genomic_DNA"/>
</dbReference>
<organism evidence="4 5">
    <name type="scientific">Antrodiella citrinella</name>
    <dbReference type="NCBI Taxonomy" id="2447956"/>
    <lineage>
        <taxon>Eukaryota</taxon>
        <taxon>Fungi</taxon>
        <taxon>Dikarya</taxon>
        <taxon>Basidiomycota</taxon>
        <taxon>Agaricomycotina</taxon>
        <taxon>Agaricomycetes</taxon>
        <taxon>Polyporales</taxon>
        <taxon>Steccherinaceae</taxon>
        <taxon>Antrodiella</taxon>
    </lineage>
</organism>
<feature type="compositionally biased region" description="Polar residues" evidence="1">
    <location>
        <begin position="186"/>
        <end position="210"/>
    </location>
</feature>
<evidence type="ECO:0000313" key="4">
    <source>
        <dbReference type="EMBL" id="THH26330.1"/>
    </source>
</evidence>
<feature type="transmembrane region" description="Helical" evidence="2">
    <location>
        <begin position="446"/>
        <end position="473"/>
    </location>
</feature>
<keyword evidence="2" id="KW-0812">Transmembrane</keyword>
<evidence type="ECO:0000259" key="3">
    <source>
        <dbReference type="Pfam" id="PF20153"/>
    </source>
</evidence>
<keyword evidence="2" id="KW-1133">Transmembrane helix</keyword>
<comment type="caution">
    <text evidence="4">The sequence shown here is derived from an EMBL/GenBank/DDBJ whole genome shotgun (WGS) entry which is preliminary data.</text>
</comment>
<feature type="compositionally biased region" description="Basic and acidic residues" evidence="1">
    <location>
        <begin position="139"/>
        <end position="151"/>
    </location>
</feature>
<feature type="compositionally biased region" description="Low complexity" evidence="1">
    <location>
        <begin position="29"/>
        <end position="38"/>
    </location>
</feature>
<evidence type="ECO:0000256" key="2">
    <source>
        <dbReference type="SAM" id="Phobius"/>
    </source>
</evidence>
<dbReference type="Pfam" id="PF20153">
    <property type="entry name" value="DUF6535"/>
    <property type="match status" value="1"/>
</dbReference>
<feature type="domain" description="DUF6535" evidence="3">
    <location>
        <begin position="300"/>
        <end position="476"/>
    </location>
</feature>
<keyword evidence="5" id="KW-1185">Reference proteome</keyword>
<evidence type="ECO:0000313" key="5">
    <source>
        <dbReference type="Proteomes" id="UP000308730"/>
    </source>
</evidence>
<dbReference type="InterPro" id="IPR045338">
    <property type="entry name" value="DUF6535"/>
</dbReference>
<feature type="transmembrane region" description="Helical" evidence="2">
    <location>
        <begin position="479"/>
        <end position="499"/>
    </location>
</feature>
<reference evidence="4 5" key="1">
    <citation type="submission" date="2019-02" db="EMBL/GenBank/DDBJ databases">
        <title>Genome sequencing of the rare red list fungi Antrodiella citrinella (Flaviporus citrinellus).</title>
        <authorList>
            <person name="Buettner E."/>
            <person name="Kellner H."/>
        </authorList>
    </citation>
    <scope>NUCLEOTIDE SEQUENCE [LARGE SCALE GENOMIC DNA]</scope>
    <source>
        <strain evidence="4 5">DSM 108506</strain>
    </source>
</reference>
<dbReference type="Proteomes" id="UP000308730">
    <property type="component" value="Unassembled WGS sequence"/>
</dbReference>
<sequence length="925" mass="102483">MFNPSAFLNYPRPLLRTASFSSDEDETSSSDSDSSDSTGEAHVLQSTPPKSDLGLDPDLISDAFPLNLSHSVAASQDGDSDWTQKTSTSDHIALEASATSDPGAQILDNAHADAVDGLILLRRPSYTTAIQDDDPMDCEDARHASDSEGRRAANLPAVTLKSFVKAPDHLDPSTHAHAIHIETPYSETGENMHPQTSGATDGESTNSDGAKSSRSRRRKRSQHSRDADRPHSSNRAAGDDASPPAADTTKTNIEGGTQGDERLDLPKAMAILQHILNVLERTDSKIVSPLSKLDSWPLLWSRYKTLADEYDKDLVERYREDMETSSIFAGLFSAVVATVAGMTLPTLSADPNLKTQVVLQAILHSLDPTAGNPAEVASSVAWNGPSISVLWVQSLLYASLTCSLFAALGSVMGRQWLGKYSSVGEHGTLEDRCKERQRKFDALQTWHFFTVLEAIPVLLQASLLLFGLGLSAYMWSQTVVVAAVLIAMNGVGALAYFWLIKSSAQYPDCPFYSPLSSRLRSAVNSVSIIWGERSLYWGPLRKAVSTVTSPPIAVFNAYMLGPLVSGSVFLSSWLRSFHCGAAADEESVVSRPAPPTITQRLLTVLEVLLQPLRSCFSRVRGQLRHVLTPPPTIVQKLWMIVEFIRQSVRTCSSRVMDVLRQLLASDEQASSDEAMTVVAFLWLWETSTDPITRDDMMQLVPEIPRGMMADRFSLHHLDFLLDRMVECIDHGDDINGDKFLSFGRAYLVLHVELLVFRDPHDEINVGVNQAEHVSKVHLIKYKTLPFLRYSTDSGEGPNLNRLLYFTLDNFYRGLRDFDASRLLREFSIHNYDARATPTSNIYTTTLLYLGHLCASGYVSLHEYRMELDWISHIVTHCLHISERDRDHDRLLLVVLAMLLGHNHLAVTSDAQRKMSVGNTQLFPEF</sequence>
<proteinExistence type="predicted"/>
<feature type="region of interest" description="Disordered" evidence="1">
    <location>
        <begin position="18"/>
        <end position="59"/>
    </location>
</feature>
<dbReference type="AlphaFoldDB" id="A0A4S4MSJ9"/>
<keyword evidence="2" id="KW-0472">Membrane</keyword>
<name>A0A4S4MSJ9_9APHY</name>
<feature type="region of interest" description="Disordered" evidence="1">
    <location>
        <begin position="186"/>
        <end position="260"/>
    </location>
</feature>
<feature type="compositionally biased region" description="Basic residues" evidence="1">
    <location>
        <begin position="213"/>
        <end position="222"/>
    </location>
</feature>
<feature type="transmembrane region" description="Helical" evidence="2">
    <location>
        <begin position="390"/>
        <end position="411"/>
    </location>
</feature>